<comment type="subunit">
    <text evidence="4">Component of the Mediator complex.</text>
</comment>
<dbReference type="GO" id="GO:0006357">
    <property type="term" value="P:regulation of transcription by RNA polymerase II"/>
    <property type="evidence" value="ECO:0007669"/>
    <property type="project" value="InterPro"/>
</dbReference>
<keyword evidence="3 4" id="KW-0539">Nucleus</keyword>
<evidence type="ECO:0000256" key="2">
    <source>
        <dbReference type="ARBA" id="ARBA00008186"/>
    </source>
</evidence>
<sequence length="207" mass="21914">MAASGLPLDIEREVQKTPAERIQELNTINEQVPQILQAAGQAIQALTNASLPPSSSSNLFPPTSSSASTLSTHKTAFQSSTHTFFTLVTAIANQLHTQAYALETAGIIPAKEHRPQREPNAADLAEISKFTGGGAGAESHMTTDSEASTTNGGLGELDVGWLNARASDVGKGMEEEVLGRVKRVLEAMVGEENVQDEDDADENMQDA</sequence>
<accession>A0A8E2END6</accession>
<feature type="compositionally biased region" description="Polar residues" evidence="5">
    <location>
        <begin position="140"/>
        <end position="151"/>
    </location>
</feature>
<evidence type="ECO:0000313" key="7">
    <source>
        <dbReference type="Proteomes" id="UP000250140"/>
    </source>
</evidence>
<proteinExistence type="inferred from homology"/>
<comment type="subcellular location">
    <subcellularLocation>
        <location evidence="1 4">Nucleus</location>
    </subcellularLocation>
</comment>
<feature type="region of interest" description="Disordered" evidence="5">
    <location>
        <begin position="132"/>
        <end position="153"/>
    </location>
</feature>
<dbReference type="GO" id="GO:0016592">
    <property type="term" value="C:mediator complex"/>
    <property type="evidence" value="ECO:0007669"/>
    <property type="project" value="InterPro"/>
</dbReference>
<evidence type="ECO:0000256" key="3">
    <source>
        <dbReference type="ARBA" id="ARBA00023242"/>
    </source>
</evidence>
<dbReference type="EMBL" id="KV751092">
    <property type="protein sequence ID" value="OCL01691.1"/>
    <property type="molecule type" value="Genomic_DNA"/>
</dbReference>
<keyword evidence="7" id="KW-1185">Reference proteome</keyword>
<keyword evidence="4" id="KW-0010">Activator</keyword>
<keyword evidence="4" id="KW-0805">Transcription regulation</keyword>
<dbReference type="AlphaFoldDB" id="A0A8E2END6"/>
<evidence type="ECO:0000313" key="6">
    <source>
        <dbReference type="EMBL" id="OCL01691.1"/>
    </source>
</evidence>
<gene>
    <name evidence="4" type="primary">MED11</name>
    <name evidence="6" type="ORF">AOQ84DRAFT_369918</name>
</gene>
<evidence type="ECO:0000256" key="4">
    <source>
        <dbReference type="RuleBase" id="RU364147"/>
    </source>
</evidence>
<evidence type="ECO:0000256" key="1">
    <source>
        <dbReference type="ARBA" id="ARBA00004123"/>
    </source>
</evidence>
<dbReference type="OrthoDB" id="5418434at2759"/>
<dbReference type="Gene3D" id="1.10.287.3490">
    <property type="match status" value="1"/>
</dbReference>
<name>A0A8E2END6_9PEZI</name>
<dbReference type="Pfam" id="PF10280">
    <property type="entry name" value="Med11"/>
    <property type="match status" value="1"/>
</dbReference>
<protein>
    <recommendedName>
        <fullName evidence="4">Mediator of RNA polymerase II transcription subunit 11</fullName>
    </recommendedName>
    <alternativeName>
        <fullName evidence="4">Mediator complex subunit 11</fullName>
    </alternativeName>
</protein>
<reference evidence="6 7" key="1">
    <citation type="journal article" date="2016" name="Nat. Commun.">
        <title>Ectomycorrhizal ecology is imprinted in the genome of the dominant symbiotic fungus Cenococcum geophilum.</title>
        <authorList>
            <consortium name="DOE Joint Genome Institute"/>
            <person name="Peter M."/>
            <person name="Kohler A."/>
            <person name="Ohm R.A."/>
            <person name="Kuo A."/>
            <person name="Krutzmann J."/>
            <person name="Morin E."/>
            <person name="Arend M."/>
            <person name="Barry K.W."/>
            <person name="Binder M."/>
            <person name="Choi C."/>
            <person name="Clum A."/>
            <person name="Copeland A."/>
            <person name="Grisel N."/>
            <person name="Haridas S."/>
            <person name="Kipfer T."/>
            <person name="LaButti K."/>
            <person name="Lindquist E."/>
            <person name="Lipzen A."/>
            <person name="Maire R."/>
            <person name="Meier B."/>
            <person name="Mihaltcheva S."/>
            <person name="Molinier V."/>
            <person name="Murat C."/>
            <person name="Poggeler S."/>
            <person name="Quandt C.A."/>
            <person name="Sperisen C."/>
            <person name="Tritt A."/>
            <person name="Tisserant E."/>
            <person name="Crous P.W."/>
            <person name="Henrissat B."/>
            <person name="Nehls U."/>
            <person name="Egli S."/>
            <person name="Spatafora J.W."/>
            <person name="Grigoriev I.V."/>
            <person name="Martin F.M."/>
        </authorList>
    </citation>
    <scope>NUCLEOTIDE SEQUENCE [LARGE SCALE GENOMIC DNA]</scope>
    <source>
        <strain evidence="6 7">CBS 207.34</strain>
    </source>
</reference>
<comment type="function">
    <text evidence="4">Component of the Mediator complex, a coactivator involved in the regulated transcription of nearly all RNA polymerase II-dependent genes. Mediator functions as a bridge to convey information from gene-specific regulatory proteins to the basal RNA polymerase II transcription machinery. Mediator is recruited to promoters by direct interactions with regulatory proteins and serves as a scaffold for the assembly of a functional pre-initiation complex with RNA polymerase II and the general transcription factors.</text>
</comment>
<keyword evidence="4" id="KW-0804">Transcription</keyword>
<dbReference type="Proteomes" id="UP000250140">
    <property type="component" value="Unassembled WGS sequence"/>
</dbReference>
<organism evidence="6 7">
    <name type="scientific">Glonium stellatum</name>
    <dbReference type="NCBI Taxonomy" id="574774"/>
    <lineage>
        <taxon>Eukaryota</taxon>
        <taxon>Fungi</taxon>
        <taxon>Dikarya</taxon>
        <taxon>Ascomycota</taxon>
        <taxon>Pezizomycotina</taxon>
        <taxon>Dothideomycetes</taxon>
        <taxon>Pleosporomycetidae</taxon>
        <taxon>Gloniales</taxon>
        <taxon>Gloniaceae</taxon>
        <taxon>Glonium</taxon>
    </lineage>
</organism>
<dbReference type="GO" id="GO:0003712">
    <property type="term" value="F:transcription coregulator activity"/>
    <property type="evidence" value="ECO:0007669"/>
    <property type="project" value="InterPro"/>
</dbReference>
<comment type="similarity">
    <text evidence="2 4">Belongs to the Mediator complex subunit 11 family.</text>
</comment>
<evidence type="ECO:0000256" key="5">
    <source>
        <dbReference type="SAM" id="MobiDB-lite"/>
    </source>
</evidence>
<dbReference type="InterPro" id="IPR019404">
    <property type="entry name" value="Mediator_Med11"/>
</dbReference>